<evidence type="ECO:0000313" key="1">
    <source>
        <dbReference type="EMBL" id="MCE0480644.1"/>
    </source>
</evidence>
<sequence>MGVQRQKIFRLPERNGCGFVCMCMYMGNCVGIRTESDSAPDNFEPQASPSVSSSQFHLCCLFFEQAESKPANAYQEEYALNPCGTQKDIRNDQQSLPANAFQEEYALNLCDRKKDIKITQFSQRKRQAGVVVTKHS</sequence>
<evidence type="ECO:0000313" key="2">
    <source>
        <dbReference type="Proteomes" id="UP000823775"/>
    </source>
</evidence>
<keyword evidence="2" id="KW-1185">Reference proteome</keyword>
<reference evidence="1 2" key="1">
    <citation type="journal article" date="2021" name="BMC Genomics">
        <title>Datura genome reveals duplications of psychoactive alkaloid biosynthetic genes and high mutation rate following tissue culture.</title>
        <authorList>
            <person name="Rajewski A."/>
            <person name="Carter-House D."/>
            <person name="Stajich J."/>
            <person name="Litt A."/>
        </authorList>
    </citation>
    <scope>NUCLEOTIDE SEQUENCE [LARGE SCALE GENOMIC DNA]</scope>
    <source>
        <strain evidence="1">AR-01</strain>
    </source>
</reference>
<protein>
    <submittedName>
        <fullName evidence="1">Uncharacterized protein</fullName>
    </submittedName>
</protein>
<gene>
    <name evidence="1" type="ORF">HAX54_037670</name>
</gene>
<proteinExistence type="predicted"/>
<accession>A0ABS8VLG3</accession>
<name>A0ABS8VLG3_DATST</name>
<comment type="caution">
    <text evidence="1">The sequence shown here is derived from an EMBL/GenBank/DDBJ whole genome shotgun (WGS) entry which is preliminary data.</text>
</comment>
<dbReference type="EMBL" id="JACEIK010005067">
    <property type="protein sequence ID" value="MCE0480644.1"/>
    <property type="molecule type" value="Genomic_DNA"/>
</dbReference>
<organism evidence="1 2">
    <name type="scientific">Datura stramonium</name>
    <name type="common">Jimsonweed</name>
    <name type="synonym">Common thornapple</name>
    <dbReference type="NCBI Taxonomy" id="4076"/>
    <lineage>
        <taxon>Eukaryota</taxon>
        <taxon>Viridiplantae</taxon>
        <taxon>Streptophyta</taxon>
        <taxon>Embryophyta</taxon>
        <taxon>Tracheophyta</taxon>
        <taxon>Spermatophyta</taxon>
        <taxon>Magnoliopsida</taxon>
        <taxon>eudicotyledons</taxon>
        <taxon>Gunneridae</taxon>
        <taxon>Pentapetalae</taxon>
        <taxon>asterids</taxon>
        <taxon>lamiids</taxon>
        <taxon>Solanales</taxon>
        <taxon>Solanaceae</taxon>
        <taxon>Solanoideae</taxon>
        <taxon>Datureae</taxon>
        <taxon>Datura</taxon>
    </lineage>
</organism>
<dbReference type="Proteomes" id="UP000823775">
    <property type="component" value="Unassembled WGS sequence"/>
</dbReference>